<sequence length="495" mass="57280">MLPIKNILNTSILLLCLYFATPATQAYSKDNTGALYNKAKAEFNKNEYNSSLSAFLKYIQAQEQMKSHDTIRLTDAYYNVGGIYSLYSDYAQALEIYKKGYSLSVDAGNSEMQFKFLNNMVGASCEIGDINYAEYTNNKIRQLKGINRGKIAYFYCFNKGFIAGNRKDDSTKALWMKKVLNIVDKYKLPEEMKIYAYSEIYQCYENKGNLTEALVYLHKYDSLAHVTNHAFLYVDCYKGLMRIYTKMGDKERALHYQSEYFRYADSLLNLNEFSKIKTNYQTNEKKRTTNTINNLERTNSQQQAMLLMLVMIVVIAVLAVVVVYRQRQKLHTANVELFRRNSELLEAERRYRMSMERKEHKTTSDGAEEHDDKAATATGHDDLLQKILLVMEDEETFCNPYFNLQTLARMTESNTNYVSQTINSTFGKNFRSFVNEYRIKVAMKRMMDNEHYGNYSIQGISESVGYKSASNFIAAFKKMTGMTPSLYQKISKSSI</sequence>
<keyword evidence="3" id="KW-0804">Transcription</keyword>
<feature type="transmembrane region" description="Helical" evidence="6">
    <location>
        <begin position="304"/>
        <end position="324"/>
    </location>
</feature>
<dbReference type="Proteomes" id="UP000036951">
    <property type="component" value="Unassembled WGS sequence"/>
</dbReference>
<dbReference type="PANTHER" id="PTHR43280:SF29">
    <property type="entry name" value="ARAC-FAMILY TRANSCRIPTIONAL REGULATOR"/>
    <property type="match status" value="1"/>
</dbReference>
<accession>A0A8E1QYY5</accession>
<dbReference type="Gene3D" id="1.10.10.60">
    <property type="entry name" value="Homeodomain-like"/>
    <property type="match status" value="2"/>
</dbReference>
<feature type="region of interest" description="Disordered" evidence="5">
    <location>
        <begin position="355"/>
        <end position="376"/>
    </location>
</feature>
<keyword evidence="6" id="KW-1133">Transmembrane helix</keyword>
<keyword evidence="2" id="KW-0238">DNA-binding</keyword>
<evidence type="ECO:0000259" key="8">
    <source>
        <dbReference type="PROSITE" id="PS01124"/>
    </source>
</evidence>
<reference evidence="9 10" key="1">
    <citation type="submission" date="2015-06" db="EMBL/GenBank/DDBJ databases">
        <title>Prevotella sp. 109, sp. nov., a novel member of the family Prevotellaceae isolated from human faeces.</title>
        <authorList>
            <person name="Shkoporov A.N."/>
            <person name="Chaplin A.V."/>
            <person name="Kafarskaia L.I."/>
            <person name="Efimov B.A."/>
        </authorList>
    </citation>
    <scope>NUCLEOTIDE SEQUENCE [LARGE SCALE GENOMIC DNA]</scope>
    <source>
        <strain evidence="9 10">109</strain>
    </source>
</reference>
<keyword evidence="10" id="KW-1185">Reference proteome</keyword>
<name>A0A8E1QYY5_9BACT</name>
<gene>
    <name evidence="9" type="ORF">ACU52_03645</name>
</gene>
<comment type="caution">
    <text evidence="9">The sequence shown here is derived from an EMBL/GenBank/DDBJ whole genome shotgun (WGS) entry which is preliminary data.</text>
</comment>
<keyword evidence="6" id="KW-0812">Transmembrane</keyword>
<dbReference type="GO" id="GO:0003700">
    <property type="term" value="F:DNA-binding transcription factor activity"/>
    <property type="evidence" value="ECO:0007669"/>
    <property type="project" value="InterPro"/>
</dbReference>
<evidence type="ECO:0000256" key="5">
    <source>
        <dbReference type="SAM" id="MobiDB-lite"/>
    </source>
</evidence>
<dbReference type="InterPro" id="IPR018060">
    <property type="entry name" value="HTH_AraC"/>
</dbReference>
<evidence type="ECO:0000256" key="1">
    <source>
        <dbReference type="ARBA" id="ARBA00023015"/>
    </source>
</evidence>
<feature type="signal peptide" evidence="7">
    <location>
        <begin position="1"/>
        <end position="26"/>
    </location>
</feature>
<dbReference type="InterPro" id="IPR009057">
    <property type="entry name" value="Homeodomain-like_sf"/>
</dbReference>
<dbReference type="SUPFAM" id="SSF46689">
    <property type="entry name" value="Homeodomain-like"/>
    <property type="match status" value="1"/>
</dbReference>
<protein>
    <recommendedName>
        <fullName evidence="8">HTH araC/xylS-type domain-containing protein</fullName>
    </recommendedName>
</protein>
<dbReference type="SMART" id="SM00342">
    <property type="entry name" value="HTH_ARAC"/>
    <property type="match status" value="1"/>
</dbReference>
<evidence type="ECO:0000256" key="3">
    <source>
        <dbReference type="ARBA" id="ARBA00023163"/>
    </source>
</evidence>
<feature type="repeat" description="TPR" evidence="4">
    <location>
        <begin position="74"/>
        <end position="107"/>
    </location>
</feature>
<dbReference type="Pfam" id="PF12833">
    <property type="entry name" value="HTH_18"/>
    <property type="match status" value="1"/>
</dbReference>
<proteinExistence type="predicted"/>
<keyword evidence="6" id="KW-0472">Membrane</keyword>
<evidence type="ECO:0000313" key="10">
    <source>
        <dbReference type="Proteomes" id="UP000036951"/>
    </source>
</evidence>
<dbReference type="EMBL" id="LFQU01000004">
    <property type="protein sequence ID" value="KOO69197.1"/>
    <property type="molecule type" value="Genomic_DNA"/>
</dbReference>
<feature type="domain" description="HTH araC/xylS-type" evidence="8">
    <location>
        <begin position="385"/>
        <end position="490"/>
    </location>
</feature>
<dbReference type="GO" id="GO:0043565">
    <property type="term" value="F:sequence-specific DNA binding"/>
    <property type="evidence" value="ECO:0007669"/>
    <property type="project" value="InterPro"/>
</dbReference>
<dbReference type="InterPro" id="IPR011990">
    <property type="entry name" value="TPR-like_helical_dom_sf"/>
</dbReference>
<feature type="chain" id="PRO_5034659205" description="HTH araC/xylS-type domain-containing protein" evidence="7">
    <location>
        <begin position="27"/>
        <end position="495"/>
    </location>
</feature>
<dbReference type="InterPro" id="IPR020449">
    <property type="entry name" value="Tscrpt_reg_AraC-type_HTH"/>
</dbReference>
<dbReference type="AlphaFoldDB" id="A0A8E1QYY5"/>
<evidence type="ECO:0000256" key="7">
    <source>
        <dbReference type="SAM" id="SignalP"/>
    </source>
</evidence>
<dbReference type="PANTHER" id="PTHR43280">
    <property type="entry name" value="ARAC-FAMILY TRANSCRIPTIONAL REGULATOR"/>
    <property type="match status" value="1"/>
</dbReference>
<evidence type="ECO:0000256" key="2">
    <source>
        <dbReference type="ARBA" id="ARBA00023125"/>
    </source>
</evidence>
<dbReference type="PROSITE" id="PS50005">
    <property type="entry name" value="TPR"/>
    <property type="match status" value="1"/>
</dbReference>
<keyword evidence="1" id="KW-0805">Transcription regulation</keyword>
<dbReference type="PROSITE" id="PS01124">
    <property type="entry name" value="HTH_ARAC_FAMILY_2"/>
    <property type="match status" value="1"/>
</dbReference>
<organism evidence="9 10">
    <name type="scientific">Xylanibacter rarus</name>
    <dbReference type="NCBI Taxonomy" id="1676614"/>
    <lineage>
        <taxon>Bacteria</taxon>
        <taxon>Pseudomonadati</taxon>
        <taxon>Bacteroidota</taxon>
        <taxon>Bacteroidia</taxon>
        <taxon>Bacteroidales</taxon>
        <taxon>Prevotellaceae</taxon>
        <taxon>Xylanibacter</taxon>
    </lineage>
</organism>
<dbReference type="InterPro" id="IPR019734">
    <property type="entry name" value="TPR_rpt"/>
</dbReference>
<dbReference type="PRINTS" id="PR00032">
    <property type="entry name" value="HTHARAC"/>
</dbReference>
<evidence type="ECO:0000256" key="4">
    <source>
        <dbReference type="PROSITE-ProRule" id="PRU00339"/>
    </source>
</evidence>
<keyword evidence="7" id="KW-0732">Signal</keyword>
<dbReference type="Gene3D" id="1.25.40.10">
    <property type="entry name" value="Tetratricopeptide repeat domain"/>
    <property type="match status" value="2"/>
</dbReference>
<keyword evidence="4" id="KW-0802">TPR repeat</keyword>
<evidence type="ECO:0000313" key="9">
    <source>
        <dbReference type="EMBL" id="KOO69197.1"/>
    </source>
</evidence>
<evidence type="ECO:0000256" key="6">
    <source>
        <dbReference type="SAM" id="Phobius"/>
    </source>
</evidence>
<dbReference type="SUPFAM" id="SSF48452">
    <property type="entry name" value="TPR-like"/>
    <property type="match status" value="1"/>
</dbReference>